<dbReference type="GO" id="GO:0030620">
    <property type="term" value="F:U2 snRNA binding"/>
    <property type="evidence" value="ECO:0007669"/>
    <property type="project" value="TreeGrafter"/>
</dbReference>
<dbReference type="Pfam" id="PF15862">
    <property type="entry name" value="Coilin_N"/>
    <property type="match status" value="1"/>
</dbReference>
<dbReference type="InterPro" id="IPR031722">
    <property type="entry name" value="Coilin_N"/>
</dbReference>
<feature type="compositionally biased region" description="Acidic residues" evidence="1">
    <location>
        <begin position="212"/>
        <end position="222"/>
    </location>
</feature>
<feature type="compositionally biased region" description="Low complexity" evidence="1">
    <location>
        <begin position="455"/>
        <end position="482"/>
    </location>
</feature>
<dbReference type="InParanoid" id="D3B833"/>
<sequence>MKLKINFNDDLSSIVDHNKVLLYIPFINGPVKQLYDLVSKRFNIPSDIFLFSIDDGFIILPEEDIKVLNGVETLDVNIKKVQSLKRKLEINSKVGSSNSSNSNGSPSKSSRLKRVKKDIVQSKSRNNVKDNNNNSKKNHDTDDTSSSSSNSSDNSDSGSESESNSSNSDNEKNNNNNNSNNKHKKIIINKKNIKGLVIKKKQATKESSSSSSDEESESESESESERSEMNRSQSDGESSSSSESSSESSSSSSSSSEDEKEGEREDKKVEKSKQSNNNSNNNSQSTQIQPILNKTPERKQRNFTAATDVLTNNSYFIHYNDYFKEDVEAKDYSGFSTITQFPTVGDRIAFQKHIYVDYSLKISDFIEGIVEHINDDIVYIRVCDEHKDLAMMEDEIFNDNGQLEIAFHLLLNPKLIEKGNNNINTQESVNVDGGSSDKTEIEEEIDFDLDVNNNNEQQQQQPTNNNSNNNNKTNNKTIDTNQFQCISPDKPQPKVNGKKNRSGGGGGVGLLSRVVRNLKQQKEKDQQQKENVTADDSK</sequence>
<keyword evidence="4" id="KW-1185">Reference proteome</keyword>
<feature type="compositionally biased region" description="Basic and acidic residues" evidence="1">
    <location>
        <begin position="261"/>
        <end position="273"/>
    </location>
</feature>
<evidence type="ECO:0000313" key="4">
    <source>
        <dbReference type="Proteomes" id="UP000001396"/>
    </source>
</evidence>
<protein>
    <recommendedName>
        <fullName evidence="2">Coilin N-terminal domain-containing protein</fullName>
    </recommendedName>
</protein>
<evidence type="ECO:0000259" key="2">
    <source>
        <dbReference type="Pfam" id="PF15862"/>
    </source>
</evidence>
<dbReference type="AlphaFoldDB" id="D3B833"/>
<reference evidence="3 4" key="1">
    <citation type="journal article" date="2011" name="Genome Res.">
        <title>Phylogeny-wide analysis of social amoeba genomes highlights ancient origins for complex intercellular communication.</title>
        <authorList>
            <person name="Heidel A.J."/>
            <person name="Lawal H.M."/>
            <person name="Felder M."/>
            <person name="Schilde C."/>
            <person name="Helps N.R."/>
            <person name="Tunggal B."/>
            <person name="Rivero F."/>
            <person name="John U."/>
            <person name="Schleicher M."/>
            <person name="Eichinger L."/>
            <person name="Platzer M."/>
            <person name="Noegel A.A."/>
            <person name="Schaap P."/>
            <person name="Gloeckner G."/>
        </authorList>
    </citation>
    <scope>NUCLEOTIDE SEQUENCE [LARGE SCALE GENOMIC DNA]</scope>
    <source>
        <strain evidence="4">ATCC 26659 / Pp 5 / PN500</strain>
    </source>
</reference>
<feature type="compositionally biased region" description="Low complexity" evidence="1">
    <location>
        <begin position="274"/>
        <end position="285"/>
    </location>
</feature>
<feature type="compositionally biased region" description="Low complexity" evidence="1">
    <location>
        <begin position="122"/>
        <end position="135"/>
    </location>
</feature>
<feature type="compositionally biased region" description="Basic residues" evidence="1">
    <location>
        <begin position="181"/>
        <end position="202"/>
    </location>
</feature>
<accession>D3B833</accession>
<evidence type="ECO:0000256" key="1">
    <source>
        <dbReference type="SAM" id="MobiDB-lite"/>
    </source>
</evidence>
<proteinExistence type="predicted"/>
<dbReference type="GO" id="GO:0030619">
    <property type="term" value="F:U1 snRNA binding"/>
    <property type="evidence" value="ECO:0007669"/>
    <property type="project" value="TreeGrafter"/>
</dbReference>
<gene>
    <name evidence="3" type="ORF">PPL_04624</name>
</gene>
<dbReference type="FunCoup" id="D3B833">
    <property type="interactions" value="169"/>
</dbReference>
<evidence type="ECO:0000313" key="3">
    <source>
        <dbReference type="EMBL" id="EFA82201.1"/>
    </source>
</evidence>
<name>D3B833_HETP5</name>
<feature type="compositionally biased region" description="Low complexity" evidence="1">
    <location>
        <begin position="144"/>
        <end position="180"/>
    </location>
</feature>
<dbReference type="GO" id="GO:0000387">
    <property type="term" value="P:spliceosomal snRNP assembly"/>
    <property type="evidence" value="ECO:0007669"/>
    <property type="project" value="TreeGrafter"/>
</dbReference>
<feature type="domain" description="Coilin N-terminal" evidence="2">
    <location>
        <begin position="1"/>
        <end position="143"/>
    </location>
</feature>
<feature type="compositionally biased region" description="Low complexity" evidence="1">
    <location>
        <begin position="92"/>
        <end position="109"/>
    </location>
</feature>
<dbReference type="InterPro" id="IPR024822">
    <property type="entry name" value="Coilin"/>
</dbReference>
<dbReference type="EMBL" id="ADBJ01000020">
    <property type="protein sequence ID" value="EFA82201.1"/>
    <property type="molecule type" value="Genomic_DNA"/>
</dbReference>
<dbReference type="RefSeq" id="XP_020434318.1">
    <property type="nucleotide sequence ID" value="XM_020575523.1"/>
</dbReference>
<dbReference type="STRING" id="670386.D3B833"/>
<dbReference type="Proteomes" id="UP000001396">
    <property type="component" value="Unassembled WGS sequence"/>
</dbReference>
<organism evidence="3 4">
    <name type="scientific">Heterostelium pallidum (strain ATCC 26659 / Pp 5 / PN500)</name>
    <name type="common">Cellular slime mold</name>
    <name type="synonym">Polysphondylium pallidum</name>
    <dbReference type="NCBI Taxonomy" id="670386"/>
    <lineage>
        <taxon>Eukaryota</taxon>
        <taxon>Amoebozoa</taxon>
        <taxon>Evosea</taxon>
        <taxon>Eumycetozoa</taxon>
        <taxon>Dictyostelia</taxon>
        <taxon>Acytosteliales</taxon>
        <taxon>Acytosteliaceae</taxon>
        <taxon>Heterostelium</taxon>
    </lineage>
</organism>
<dbReference type="GO" id="GO:0015030">
    <property type="term" value="C:Cajal body"/>
    <property type="evidence" value="ECO:0007669"/>
    <property type="project" value="TreeGrafter"/>
</dbReference>
<feature type="region of interest" description="Disordered" evidence="1">
    <location>
        <begin position="92"/>
        <end position="298"/>
    </location>
</feature>
<comment type="caution">
    <text evidence="3">The sequence shown here is derived from an EMBL/GenBank/DDBJ whole genome shotgun (WGS) entry which is preliminary data.</text>
</comment>
<dbReference type="PANTHER" id="PTHR15197:SF0">
    <property type="entry name" value="COILIN"/>
    <property type="match status" value="1"/>
</dbReference>
<dbReference type="OMA" id="DKIAFQK"/>
<feature type="compositionally biased region" description="Low complexity" evidence="1">
    <location>
        <begin position="237"/>
        <end position="255"/>
    </location>
</feature>
<feature type="region of interest" description="Disordered" evidence="1">
    <location>
        <begin position="455"/>
        <end position="538"/>
    </location>
</feature>
<dbReference type="PANTHER" id="PTHR15197">
    <property type="entry name" value="COILIN P80"/>
    <property type="match status" value="1"/>
</dbReference>
<dbReference type="GeneID" id="31360111"/>